<feature type="transmembrane region" description="Helical" evidence="16">
    <location>
        <begin position="119"/>
        <end position="139"/>
    </location>
</feature>
<dbReference type="GO" id="GO:0045777">
    <property type="term" value="P:positive regulation of blood pressure"/>
    <property type="evidence" value="ECO:0007669"/>
    <property type="project" value="TreeGrafter"/>
</dbReference>
<dbReference type="GO" id="GO:0005886">
    <property type="term" value="C:plasma membrane"/>
    <property type="evidence" value="ECO:0007669"/>
    <property type="project" value="UniProtKB-SubCell"/>
</dbReference>
<keyword evidence="12 14" id="KW-0807">Transducer</keyword>
<feature type="region of interest" description="Disordered" evidence="15">
    <location>
        <begin position="349"/>
        <end position="371"/>
    </location>
</feature>
<comment type="similarity">
    <text evidence="14">Belongs to the G-protein coupled receptor 1 family.</text>
</comment>
<dbReference type="Proteomes" id="UP000261540">
    <property type="component" value="Unplaced"/>
</dbReference>
<dbReference type="PRINTS" id="PR00429">
    <property type="entry name" value="THROMBOXANER"/>
</dbReference>
<evidence type="ECO:0000256" key="7">
    <source>
        <dbReference type="ARBA" id="ARBA00023040"/>
    </source>
</evidence>
<feature type="transmembrane region" description="Helical" evidence="16">
    <location>
        <begin position="40"/>
        <end position="62"/>
    </location>
</feature>
<evidence type="ECO:0000256" key="14">
    <source>
        <dbReference type="RuleBase" id="RU000688"/>
    </source>
</evidence>
<keyword evidence="7 14" id="KW-0297">G-protein coupled receptor</keyword>
<evidence type="ECO:0000256" key="1">
    <source>
        <dbReference type="ARBA" id="ARBA00004651"/>
    </source>
</evidence>
<dbReference type="Ensembl" id="ENSPKIT00000038604.1">
    <property type="protein sequence ID" value="ENSPKIP00000014165.1"/>
    <property type="gene ID" value="ENSPKIG00000001335.1"/>
</dbReference>
<dbReference type="PANTHER" id="PTHR11866">
    <property type="entry name" value="G-PROTEIN COUPLED RECEPTOR FAMILY 1 MEMBER"/>
    <property type="match status" value="1"/>
</dbReference>
<dbReference type="GO" id="GO:0045907">
    <property type="term" value="P:positive regulation of vasoconstriction"/>
    <property type="evidence" value="ECO:0007669"/>
    <property type="project" value="TreeGrafter"/>
</dbReference>
<keyword evidence="8 16" id="KW-0472">Membrane</keyword>
<reference evidence="18" key="1">
    <citation type="submission" date="2025-08" db="UniProtKB">
        <authorList>
            <consortium name="Ensembl"/>
        </authorList>
    </citation>
    <scope>IDENTIFICATION</scope>
</reference>
<dbReference type="GO" id="GO:0007189">
    <property type="term" value="P:adenylate cyclase-activating G protein-coupled receptor signaling pathway"/>
    <property type="evidence" value="ECO:0007669"/>
    <property type="project" value="TreeGrafter"/>
</dbReference>
<evidence type="ECO:0000256" key="2">
    <source>
        <dbReference type="ARBA" id="ARBA00017628"/>
    </source>
</evidence>
<evidence type="ECO:0000256" key="13">
    <source>
        <dbReference type="ARBA" id="ARBA00029815"/>
    </source>
</evidence>
<evidence type="ECO:0000259" key="17">
    <source>
        <dbReference type="PROSITE" id="PS50262"/>
    </source>
</evidence>
<dbReference type="PROSITE" id="PS50262">
    <property type="entry name" value="G_PROTEIN_RECEP_F1_2"/>
    <property type="match status" value="1"/>
</dbReference>
<evidence type="ECO:0000256" key="10">
    <source>
        <dbReference type="ARBA" id="ARBA00023170"/>
    </source>
</evidence>
<keyword evidence="10 14" id="KW-0675">Receptor</keyword>
<dbReference type="InterPro" id="IPR008365">
    <property type="entry name" value="Prostanoid_rcpt"/>
</dbReference>
<reference evidence="18" key="2">
    <citation type="submission" date="2025-09" db="UniProtKB">
        <authorList>
            <consortium name="Ensembl"/>
        </authorList>
    </citation>
    <scope>IDENTIFICATION</scope>
</reference>
<keyword evidence="6 16" id="KW-1133">Transmembrane helix</keyword>
<keyword evidence="11" id="KW-0325">Glycoprotein</keyword>
<name>A0A3B3R8E6_9TELE</name>
<feature type="transmembrane region" description="Helical" evidence="16">
    <location>
        <begin position="205"/>
        <end position="236"/>
    </location>
</feature>
<evidence type="ECO:0000256" key="11">
    <source>
        <dbReference type="ARBA" id="ARBA00023180"/>
    </source>
</evidence>
<evidence type="ECO:0000256" key="12">
    <source>
        <dbReference type="ARBA" id="ARBA00023224"/>
    </source>
</evidence>
<evidence type="ECO:0000256" key="8">
    <source>
        <dbReference type="ARBA" id="ARBA00023136"/>
    </source>
</evidence>
<dbReference type="PRINTS" id="PR01788">
    <property type="entry name" value="PROSTANOIDR"/>
</dbReference>
<evidence type="ECO:0000256" key="3">
    <source>
        <dbReference type="ARBA" id="ARBA00022475"/>
    </source>
</evidence>
<keyword evidence="4" id="KW-0597">Phosphoprotein</keyword>
<dbReference type="Gene3D" id="1.20.1070.10">
    <property type="entry name" value="Rhodopsin 7-helix transmembrane proteins"/>
    <property type="match status" value="1"/>
</dbReference>
<dbReference type="Pfam" id="PF00001">
    <property type="entry name" value="7tm_1"/>
    <property type="match status" value="1"/>
</dbReference>
<feature type="domain" description="G-protein coupled receptors family 1 profile" evidence="17">
    <location>
        <begin position="51"/>
        <end position="308"/>
    </location>
</feature>
<dbReference type="GO" id="GO:0007204">
    <property type="term" value="P:positive regulation of cytosolic calcium ion concentration"/>
    <property type="evidence" value="ECO:0007669"/>
    <property type="project" value="TreeGrafter"/>
</dbReference>
<dbReference type="InterPro" id="IPR000276">
    <property type="entry name" value="GPCR_Rhodpsn"/>
</dbReference>
<keyword evidence="19" id="KW-1185">Reference proteome</keyword>
<organism evidence="18 19">
    <name type="scientific">Paramormyrops kingsleyae</name>
    <dbReference type="NCBI Taxonomy" id="1676925"/>
    <lineage>
        <taxon>Eukaryota</taxon>
        <taxon>Metazoa</taxon>
        <taxon>Chordata</taxon>
        <taxon>Craniata</taxon>
        <taxon>Vertebrata</taxon>
        <taxon>Euteleostomi</taxon>
        <taxon>Actinopterygii</taxon>
        <taxon>Neopterygii</taxon>
        <taxon>Teleostei</taxon>
        <taxon>Osteoglossocephala</taxon>
        <taxon>Osteoglossomorpha</taxon>
        <taxon>Osteoglossiformes</taxon>
        <taxon>Mormyridae</taxon>
        <taxon>Paramormyrops</taxon>
    </lineage>
</organism>
<dbReference type="GeneTree" id="ENSGT01030000234559"/>
<evidence type="ECO:0000256" key="5">
    <source>
        <dbReference type="ARBA" id="ARBA00022692"/>
    </source>
</evidence>
<evidence type="ECO:0000256" key="4">
    <source>
        <dbReference type="ARBA" id="ARBA00022553"/>
    </source>
</evidence>
<feature type="transmembrane region" description="Helical" evidence="16">
    <location>
        <begin position="257"/>
        <end position="277"/>
    </location>
</feature>
<dbReference type="OrthoDB" id="8631411at2759"/>
<dbReference type="STRING" id="1676925.ENSPKIP00000014165"/>
<evidence type="ECO:0000313" key="18">
    <source>
        <dbReference type="Ensembl" id="ENSPKIP00000014165.1"/>
    </source>
</evidence>
<evidence type="ECO:0000256" key="16">
    <source>
        <dbReference type="SAM" id="Phobius"/>
    </source>
</evidence>
<evidence type="ECO:0000256" key="9">
    <source>
        <dbReference type="ARBA" id="ARBA00023157"/>
    </source>
</evidence>
<feature type="transmembrane region" description="Helical" evidence="16">
    <location>
        <begin position="74"/>
        <end position="99"/>
    </location>
</feature>
<dbReference type="AlphaFoldDB" id="A0A3B3R8E6"/>
<proteinExistence type="inferred from homology"/>
<dbReference type="GO" id="GO:0006954">
    <property type="term" value="P:inflammatory response"/>
    <property type="evidence" value="ECO:0007669"/>
    <property type="project" value="TreeGrafter"/>
</dbReference>
<comment type="subcellular location">
    <subcellularLocation>
        <location evidence="1">Cell membrane</location>
        <topology evidence="1">Multi-pass membrane protein</topology>
    </subcellularLocation>
</comment>
<evidence type="ECO:0000313" key="19">
    <source>
        <dbReference type="Proteomes" id="UP000261540"/>
    </source>
</evidence>
<keyword evidence="5 14" id="KW-0812">Transmembrane</keyword>
<evidence type="ECO:0000256" key="6">
    <source>
        <dbReference type="ARBA" id="ARBA00022989"/>
    </source>
</evidence>
<accession>A0A3B3R8E6</accession>
<evidence type="ECO:0000256" key="15">
    <source>
        <dbReference type="SAM" id="MobiDB-lite"/>
    </source>
</evidence>
<keyword evidence="9" id="KW-1015">Disulfide bond</keyword>
<sequence length="388" mass="43128">MQESFPKNLPTSIMAGSSHPVCFPVNRSLHYNHSIASPHFAPTFTAVGLSSNLIALIVLIRAYRRTHSRSRSSFLIFLSCLVVTDLTGLLVTSPVVIFYHTKGFNWSEVDPHCHLCNFMGMSMVFYGLCPLLLGAAMAVERFMGIRRPFSRSTRMSKGRVLLTVLLVWVFAGAVSLLPVIGLGSYHLQSPGSWCFFNMSSQTPDLMISLGYSLVGLLSLATSFVLNTVSVMTLLRICCGRDTSRRQRNHEVEMMMQLIWIMVITSVCWCPFLILILQSTVFGEARDQNLLLFCLRLACLNQIFDPWIYILCQLALKWRVSSNPKRRPSVASSVSRDGSNSFHLIVVPQRKTPPSCSGATPPTVSVRSSADGPVTFSTRSKIHLALNSK</sequence>
<feature type="compositionally biased region" description="Polar residues" evidence="15">
    <location>
        <begin position="351"/>
        <end position="367"/>
    </location>
</feature>
<dbReference type="GO" id="GO:0004960">
    <property type="term" value="F:thromboxane receptor activity"/>
    <property type="evidence" value="ECO:0007669"/>
    <property type="project" value="InterPro"/>
</dbReference>
<dbReference type="PROSITE" id="PS00237">
    <property type="entry name" value="G_PROTEIN_RECEP_F1_1"/>
    <property type="match status" value="1"/>
</dbReference>
<dbReference type="FunFam" id="1.20.1070.10:FF:000163">
    <property type="entry name" value="Thromboxane A2 receptor"/>
    <property type="match status" value="1"/>
</dbReference>
<dbReference type="SUPFAM" id="SSF81321">
    <property type="entry name" value="Family A G protein-coupled receptor-like"/>
    <property type="match status" value="1"/>
</dbReference>
<dbReference type="PANTHER" id="PTHR11866:SF5">
    <property type="entry name" value="THROMBOXANE A2 RECEPTOR"/>
    <property type="match status" value="1"/>
</dbReference>
<dbReference type="InterPro" id="IPR017452">
    <property type="entry name" value="GPCR_Rhodpsn_7TM"/>
</dbReference>
<keyword evidence="3" id="KW-1003">Cell membrane</keyword>
<protein>
    <recommendedName>
        <fullName evidence="2">Thromboxane A2 receptor</fullName>
    </recommendedName>
    <alternativeName>
        <fullName evidence="13">Prostanoid TP receptor</fullName>
    </alternativeName>
</protein>
<dbReference type="PRINTS" id="PR00237">
    <property type="entry name" value="GPCRRHODOPSN"/>
</dbReference>
<dbReference type="InterPro" id="IPR001105">
    <property type="entry name" value="Thbox_rcpt"/>
</dbReference>
<feature type="transmembrane region" description="Helical" evidence="16">
    <location>
        <begin position="160"/>
        <end position="185"/>
    </location>
</feature>